<reference evidence="1 2" key="1">
    <citation type="submission" date="2019-11" db="EMBL/GenBank/DDBJ databases">
        <title>Whole genome sequence of Oryza granulata.</title>
        <authorList>
            <person name="Li W."/>
        </authorList>
    </citation>
    <scope>NUCLEOTIDE SEQUENCE [LARGE SCALE GENOMIC DNA]</scope>
    <source>
        <strain evidence="2">cv. Menghai</strain>
        <tissue evidence="1">Leaf</tissue>
    </source>
</reference>
<dbReference type="Proteomes" id="UP000479710">
    <property type="component" value="Unassembled WGS sequence"/>
</dbReference>
<keyword evidence="2" id="KW-1185">Reference proteome</keyword>
<name>A0A6G1BSY3_9ORYZ</name>
<proteinExistence type="predicted"/>
<protein>
    <submittedName>
        <fullName evidence="1">Uncharacterized protein</fullName>
    </submittedName>
</protein>
<dbReference type="AlphaFoldDB" id="A0A6G1BSY3"/>
<comment type="caution">
    <text evidence="1">The sequence shown here is derived from an EMBL/GenBank/DDBJ whole genome shotgun (WGS) entry which is preliminary data.</text>
</comment>
<accession>A0A6G1BSY3</accession>
<evidence type="ECO:0000313" key="2">
    <source>
        <dbReference type="Proteomes" id="UP000479710"/>
    </source>
</evidence>
<evidence type="ECO:0000313" key="1">
    <source>
        <dbReference type="EMBL" id="KAF0890932.1"/>
    </source>
</evidence>
<gene>
    <name evidence="1" type="ORF">E2562_005059</name>
</gene>
<sequence>MAPRRVHVASAFPPHLLRLFPLQGRESAALLLLVASSYSRRIDEKKLGGAAAGGLEHPASRPPCCCGSRRSRGFPTTAAVALSGKQLSTDLLSSVFAQ</sequence>
<organism evidence="1 2">
    <name type="scientific">Oryza meyeriana var. granulata</name>
    <dbReference type="NCBI Taxonomy" id="110450"/>
    <lineage>
        <taxon>Eukaryota</taxon>
        <taxon>Viridiplantae</taxon>
        <taxon>Streptophyta</taxon>
        <taxon>Embryophyta</taxon>
        <taxon>Tracheophyta</taxon>
        <taxon>Spermatophyta</taxon>
        <taxon>Magnoliopsida</taxon>
        <taxon>Liliopsida</taxon>
        <taxon>Poales</taxon>
        <taxon>Poaceae</taxon>
        <taxon>BOP clade</taxon>
        <taxon>Oryzoideae</taxon>
        <taxon>Oryzeae</taxon>
        <taxon>Oryzinae</taxon>
        <taxon>Oryza</taxon>
        <taxon>Oryza meyeriana</taxon>
    </lineage>
</organism>
<dbReference type="EMBL" id="SPHZ02000011">
    <property type="protein sequence ID" value="KAF0890932.1"/>
    <property type="molecule type" value="Genomic_DNA"/>
</dbReference>